<organism evidence="2 3">
    <name type="scientific">Populus alba x Populus x berolinensis</name>
    <dbReference type="NCBI Taxonomy" id="444605"/>
    <lineage>
        <taxon>Eukaryota</taxon>
        <taxon>Viridiplantae</taxon>
        <taxon>Streptophyta</taxon>
        <taxon>Embryophyta</taxon>
        <taxon>Tracheophyta</taxon>
        <taxon>Spermatophyta</taxon>
        <taxon>Magnoliopsida</taxon>
        <taxon>eudicotyledons</taxon>
        <taxon>Gunneridae</taxon>
        <taxon>Pentapetalae</taxon>
        <taxon>rosids</taxon>
        <taxon>fabids</taxon>
        <taxon>Malpighiales</taxon>
        <taxon>Salicaceae</taxon>
        <taxon>Saliceae</taxon>
        <taxon>Populus</taxon>
    </lineage>
</organism>
<keyword evidence="1" id="KW-1133">Transmembrane helix</keyword>
<dbReference type="EMBL" id="JAQIZT010000015">
    <property type="protein sequence ID" value="KAJ6971013.1"/>
    <property type="molecule type" value="Genomic_DNA"/>
</dbReference>
<accession>A0AAD6LPU0</accession>
<sequence>MRQFLYKQRKEISIPGSEESGADGAGGLLCCFLHSGKERADGGLTPLLVLRFMPVLGSSFGFASSPFSLLSCSHPLLSVFFPAVSPPCLVGFSSLSSSLLGVGSSSGFYSPRKALRW</sequence>
<dbReference type="AlphaFoldDB" id="A0AAD6LPU0"/>
<keyword evidence="1" id="KW-0812">Transmembrane</keyword>
<evidence type="ECO:0000313" key="3">
    <source>
        <dbReference type="Proteomes" id="UP001164929"/>
    </source>
</evidence>
<proteinExistence type="predicted"/>
<evidence type="ECO:0008006" key="4">
    <source>
        <dbReference type="Google" id="ProtNLM"/>
    </source>
</evidence>
<name>A0AAD6LPU0_9ROSI</name>
<dbReference type="Proteomes" id="UP001164929">
    <property type="component" value="Chromosome 15"/>
</dbReference>
<feature type="transmembrane region" description="Helical" evidence="1">
    <location>
        <begin position="89"/>
        <end position="109"/>
    </location>
</feature>
<comment type="caution">
    <text evidence="2">The sequence shown here is derived from an EMBL/GenBank/DDBJ whole genome shotgun (WGS) entry which is preliminary data.</text>
</comment>
<reference evidence="2" key="1">
    <citation type="journal article" date="2023" name="Mol. Ecol. Resour.">
        <title>Chromosome-level genome assembly of a triploid poplar Populus alba 'Berolinensis'.</title>
        <authorList>
            <person name="Chen S."/>
            <person name="Yu Y."/>
            <person name="Wang X."/>
            <person name="Wang S."/>
            <person name="Zhang T."/>
            <person name="Zhou Y."/>
            <person name="He R."/>
            <person name="Meng N."/>
            <person name="Wang Y."/>
            <person name="Liu W."/>
            <person name="Liu Z."/>
            <person name="Liu J."/>
            <person name="Guo Q."/>
            <person name="Huang H."/>
            <person name="Sederoff R.R."/>
            <person name="Wang G."/>
            <person name="Qu G."/>
            <person name="Chen S."/>
        </authorList>
    </citation>
    <scope>NUCLEOTIDE SEQUENCE</scope>
    <source>
        <strain evidence="2">SC-2020</strain>
    </source>
</reference>
<evidence type="ECO:0000256" key="1">
    <source>
        <dbReference type="SAM" id="Phobius"/>
    </source>
</evidence>
<feature type="transmembrane region" description="Helical" evidence="1">
    <location>
        <begin position="48"/>
        <end position="69"/>
    </location>
</feature>
<keyword evidence="3" id="KW-1185">Reference proteome</keyword>
<keyword evidence="1" id="KW-0472">Membrane</keyword>
<protein>
    <recommendedName>
        <fullName evidence="4">Transmembrane protein</fullName>
    </recommendedName>
</protein>
<evidence type="ECO:0000313" key="2">
    <source>
        <dbReference type="EMBL" id="KAJ6971013.1"/>
    </source>
</evidence>
<gene>
    <name evidence="2" type="ORF">NC653_035322</name>
</gene>